<organism evidence="3 4">
    <name type="scientific">Mariniradius sediminis</name>
    <dbReference type="NCBI Taxonomy" id="2909237"/>
    <lineage>
        <taxon>Bacteria</taxon>
        <taxon>Pseudomonadati</taxon>
        <taxon>Bacteroidota</taxon>
        <taxon>Cytophagia</taxon>
        <taxon>Cytophagales</taxon>
        <taxon>Cyclobacteriaceae</taxon>
        <taxon>Mariniradius</taxon>
    </lineage>
</organism>
<proteinExistence type="predicted"/>
<dbReference type="InterPro" id="IPR046535">
    <property type="entry name" value="DUF6600"/>
</dbReference>
<protein>
    <recommendedName>
        <fullName evidence="5">YXWGXW repeat-containing protein</fullName>
    </recommendedName>
</protein>
<feature type="compositionally biased region" description="Polar residues" evidence="1">
    <location>
        <begin position="271"/>
        <end position="291"/>
    </location>
</feature>
<sequence>MKTSSMIRSLAILVAMIGMRISEASAASPPPMYGVSFQVFYNELSPYGDWVMDPQFGYVWVPFVEAGFQPYLTNGYWAMTEFGNTWVSNYAWGWAPFHYGRWFWNNFYGWAWVPDYEWGPAWVSWRTGGGYYGWAPLAPGFNISVGFYAPAAHWVFIPQKRFRHPHFHRYCVPNYHAGRIYNRTTVINNTYVYNNQTFYTGPSRREVERVTNSRVPVYQVRESSRPGRTVVQQNSINVYRPEVRSARNSNEEARPSRSFTPEEYQERRQSGRSVSESRGASQPKQYENQRNAGIRDGNGQRGANDYERKENPRQEVSVPRYGSREASMPRTSQGRENTPTHEAPQRRQENAPSYSKPAYSRETHARPESRTQNAQPRQQPNPPRQQPQVEQKRNSAQNPRVYSGNQNGRQTQQNPPSQRGNSGSERSASESRGSKRGVN</sequence>
<evidence type="ECO:0000313" key="4">
    <source>
        <dbReference type="Proteomes" id="UP001201449"/>
    </source>
</evidence>
<dbReference type="RefSeq" id="WP_234862912.1">
    <property type="nucleotide sequence ID" value="NZ_JAKEVZ010000020.1"/>
</dbReference>
<reference evidence="3 4" key="1">
    <citation type="submission" date="2022-01" db="EMBL/GenBank/DDBJ databases">
        <title>Mariniradius saccharolyticus sp. nov., isolated from sediment of a river.</title>
        <authorList>
            <person name="Liu H."/>
        </authorList>
    </citation>
    <scope>NUCLEOTIDE SEQUENCE [LARGE SCALE GENOMIC DNA]</scope>
    <source>
        <strain evidence="3 4">RY-2</strain>
    </source>
</reference>
<accession>A0ABS9BZM0</accession>
<keyword evidence="2" id="KW-0732">Signal</keyword>
<dbReference type="Pfam" id="PF20245">
    <property type="entry name" value="DUF6600"/>
    <property type="match status" value="1"/>
</dbReference>
<dbReference type="EMBL" id="JAKEVZ010000020">
    <property type="protein sequence ID" value="MCF1753091.1"/>
    <property type="molecule type" value="Genomic_DNA"/>
</dbReference>
<feature type="compositionally biased region" description="Basic and acidic residues" evidence="1">
    <location>
        <begin position="304"/>
        <end position="313"/>
    </location>
</feature>
<evidence type="ECO:0008006" key="5">
    <source>
        <dbReference type="Google" id="ProtNLM"/>
    </source>
</evidence>
<feature type="compositionally biased region" description="Polar residues" evidence="1">
    <location>
        <begin position="394"/>
        <end position="418"/>
    </location>
</feature>
<feature type="chain" id="PRO_5046701780" description="YXWGXW repeat-containing protein" evidence="2">
    <location>
        <begin position="27"/>
        <end position="439"/>
    </location>
</feature>
<evidence type="ECO:0000256" key="2">
    <source>
        <dbReference type="SAM" id="SignalP"/>
    </source>
</evidence>
<name>A0ABS9BZM0_9BACT</name>
<keyword evidence="4" id="KW-1185">Reference proteome</keyword>
<feature type="compositionally biased region" description="Basic and acidic residues" evidence="1">
    <location>
        <begin position="359"/>
        <end position="369"/>
    </location>
</feature>
<feature type="signal peptide" evidence="2">
    <location>
        <begin position="1"/>
        <end position="26"/>
    </location>
</feature>
<comment type="caution">
    <text evidence="3">The sequence shown here is derived from an EMBL/GenBank/DDBJ whole genome shotgun (WGS) entry which is preliminary data.</text>
</comment>
<dbReference type="Proteomes" id="UP001201449">
    <property type="component" value="Unassembled WGS sequence"/>
</dbReference>
<gene>
    <name evidence="3" type="ORF">L0U89_18675</name>
</gene>
<feature type="compositionally biased region" description="Basic and acidic residues" evidence="1">
    <location>
        <begin position="241"/>
        <end position="255"/>
    </location>
</feature>
<evidence type="ECO:0000256" key="1">
    <source>
        <dbReference type="SAM" id="MobiDB-lite"/>
    </source>
</evidence>
<feature type="region of interest" description="Disordered" evidence="1">
    <location>
        <begin position="221"/>
        <end position="439"/>
    </location>
</feature>
<evidence type="ECO:0000313" key="3">
    <source>
        <dbReference type="EMBL" id="MCF1753091.1"/>
    </source>
</evidence>